<keyword evidence="10" id="KW-0732">Signal</keyword>
<dbReference type="EMBL" id="PYOU01000015">
    <property type="protein sequence ID" value="PSX06727.1"/>
    <property type="molecule type" value="Genomic_DNA"/>
</dbReference>
<evidence type="ECO:0000256" key="7">
    <source>
        <dbReference type="ARBA" id="ARBA00023004"/>
    </source>
</evidence>
<dbReference type="Pfam" id="PF00034">
    <property type="entry name" value="Cytochrom_C"/>
    <property type="match status" value="2"/>
</dbReference>
<dbReference type="GO" id="GO:0005506">
    <property type="term" value="F:iron ion binding"/>
    <property type="evidence" value="ECO:0007669"/>
    <property type="project" value="InterPro"/>
</dbReference>
<reference evidence="14 15" key="1">
    <citation type="submission" date="2018-01" db="EMBL/GenBank/DDBJ databases">
        <title>Whole genome sequencing of Histamine producing bacteria.</title>
        <authorList>
            <person name="Butler K."/>
        </authorList>
    </citation>
    <scope>NUCLEOTIDE SEQUENCE [LARGE SCALE GENOMIC DNA]</scope>
    <source>
        <strain evidence="12 15">A2-1</strain>
        <strain evidence="13 14">A6-1</strain>
    </source>
</reference>
<feature type="binding site" description="covalent" evidence="8">
    <location>
        <position position="137"/>
    </location>
    <ligand>
        <name>heme c</name>
        <dbReference type="ChEBI" id="CHEBI:61717"/>
        <label>2</label>
    </ligand>
</feature>
<evidence type="ECO:0000256" key="4">
    <source>
        <dbReference type="ARBA" id="ARBA00022723"/>
    </source>
</evidence>
<evidence type="ECO:0000313" key="12">
    <source>
        <dbReference type="EMBL" id="PSX05153.1"/>
    </source>
</evidence>
<dbReference type="GO" id="GO:0009055">
    <property type="term" value="F:electron transfer activity"/>
    <property type="evidence" value="ECO:0007669"/>
    <property type="project" value="InterPro"/>
</dbReference>
<dbReference type="Gene3D" id="1.10.760.10">
    <property type="entry name" value="Cytochrome c-like domain"/>
    <property type="match status" value="2"/>
</dbReference>
<dbReference type="AlphaFoldDB" id="A0A855SDE4"/>
<dbReference type="GO" id="GO:0020037">
    <property type="term" value="F:heme binding"/>
    <property type="evidence" value="ECO:0007669"/>
    <property type="project" value="InterPro"/>
</dbReference>
<evidence type="ECO:0000313" key="13">
    <source>
        <dbReference type="EMBL" id="PSX06727.1"/>
    </source>
</evidence>
<evidence type="ECO:0000256" key="6">
    <source>
        <dbReference type="ARBA" id="ARBA00022982"/>
    </source>
</evidence>
<feature type="binding site" description="axial binding residue" evidence="9">
    <location>
        <position position="37"/>
    </location>
    <ligand>
        <name>heme c</name>
        <dbReference type="ChEBI" id="CHEBI:61717"/>
        <label>1</label>
    </ligand>
    <ligandPart>
        <name>Fe</name>
        <dbReference type="ChEBI" id="CHEBI:18248"/>
    </ligandPart>
</feature>
<dbReference type="InterPro" id="IPR008168">
    <property type="entry name" value="Cyt_C_IC"/>
</dbReference>
<feature type="binding site" description="covalent" evidence="8">
    <location>
        <position position="140"/>
    </location>
    <ligand>
        <name>heme c</name>
        <dbReference type="ChEBI" id="CHEBI:61717"/>
        <label>2</label>
    </ligand>
</feature>
<dbReference type="GO" id="GO:0042597">
    <property type="term" value="C:periplasmic space"/>
    <property type="evidence" value="ECO:0007669"/>
    <property type="project" value="UniProtKB-SubCell"/>
</dbReference>
<dbReference type="InterPro" id="IPR009056">
    <property type="entry name" value="Cyt_c-like_dom"/>
</dbReference>
<keyword evidence="7 9" id="KW-0408">Iron</keyword>
<evidence type="ECO:0000256" key="5">
    <source>
        <dbReference type="ARBA" id="ARBA00022764"/>
    </source>
</evidence>
<dbReference type="PRINTS" id="PR00605">
    <property type="entry name" value="CYTCHROMECIC"/>
</dbReference>
<dbReference type="Proteomes" id="UP000240989">
    <property type="component" value="Unassembled WGS sequence"/>
</dbReference>
<dbReference type="PANTHER" id="PTHR33751">
    <property type="entry name" value="CBB3-TYPE CYTOCHROME C OXIDASE SUBUNIT FIXP"/>
    <property type="match status" value="1"/>
</dbReference>
<evidence type="ECO:0000259" key="11">
    <source>
        <dbReference type="PROSITE" id="PS51007"/>
    </source>
</evidence>
<evidence type="ECO:0000256" key="3">
    <source>
        <dbReference type="ARBA" id="ARBA00022617"/>
    </source>
</evidence>
<evidence type="ECO:0000313" key="15">
    <source>
        <dbReference type="Proteomes" id="UP000241440"/>
    </source>
</evidence>
<evidence type="ECO:0000256" key="2">
    <source>
        <dbReference type="ARBA" id="ARBA00022448"/>
    </source>
</evidence>
<keyword evidence="4 9" id="KW-0479">Metal-binding</keyword>
<feature type="binding site" description="covalent" evidence="8">
    <location>
        <position position="33"/>
    </location>
    <ligand>
        <name>heme c</name>
        <dbReference type="ChEBI" id="CHEBI:61717"/>
        <label>1</label>
    </ligand>
</feature>
<dbReference type="GeneID" id="61231335"/>
<gene>
    <name evidence="13" type="ORF">C0W27_16470</name>
    <name evidence="12" type="ORF">C0W41_18780</name>
</gene>
<evidence type="ECO:0000256" key="10">
    <source>
        <dbReference type="SAM" id="SignalP"/>
    </source>
</evidence>
<keyword evidence="2" id="KW-0813">Transport</keyword>
<keyword evidence="3 8" id="KW-0349">Heme</keyword>
<name>A0A855SDE4_PHOAN</name>
<evidence type="ECO:0000256" key="9">
    <source>
        <dbReference type="PIRSR" id="PIRSR000005-2"/>
    </source>
</evidence>
<feature type="binding site" description="covalent" evidence="8">
    <location>
        <position position="36"/>
    </location>
    <ligand>
        <name>heme c</name>
        <dbReference type="ChEBI" id="CHEBI:61717"/>
        <label>1</label>
    </ligand>
</feature>
<dbReference type="SUPFAM" id="SSF46626">
    <property type="entry name" value="Cytochrome c"/>
    <property type="match status" value="2"/>
</dbReference>
<keyword evidence="6" id="KW-0249">Electron transport</keyword>
<dbReference type="RefSeq" id="WP_045084570.1">
    <property type="nucleotide sequence ID" value="NZ_JZSV01000017.1"/>
</dbReference>
<dbReference type="InterPro" id="IPR036909">
    <property type="entry name" value="Cyt_c-like_dom_sf"/>
</dbReference>
<proteinExistence type="predicted"/>
<comment type="caution">
    <text evidence="12">The sequence shown here is derived from an EMBL/GenBank/DDBJ whole genome shotgun (WGS) entry which is preliminary data.</text>
</comment>
<evidence type="ECO:0000256" key="1">
    <source>
        <dbReference type="ARBA" id="ARBA00004418"/>
    </source>
</evidence>
<keyword evidence="14" id="KW-1185">Reference proteome</keyword>
<comment type="PTM">
    <text evidence="8">Binds 2 heme c groups covalently per subunit.</text>
</comment>
<dbReference type="PIRSF" id="PIRSF000005">
    <property type="entry name" value="Cytochrome_c4"/>
    <property type="match status" value="1"/>
</dbReference>
<feature type="signal peptide" evidence="10">
    <location>
        <begin position="1"/>
        <end position="18"/>
    </location>
</feature>
<protein>
    <submittedName>
        <fullName evidence="12">Cytochrome c4</fullName>
    </submittedName>
</protein>
<dbReference type="PROSITE" id="PS51007">
    <property type="entry name" value="CYTC"/>
    <property type="match status" value="2"/>
</dbReference>
<accession>A0A855SDE4</accession>
<dbReference type="PANTHER" id="PTHR33751:SF9">
    <property type="entry name" value="CYTOCHROME C4"/>
    <property type="match status" value="1"/>
</dbReference>
<feature type="binding site" description="axial binding residue" evidence="9">
    <location>
        <position position="84"/>
    </location>
    <ligand>
        <name>heme c</name>
        <dbReference type="ChEBI" id="CHEBI:61717"/>
        <label>1</label>
    </ligand>
    <ligandPart>
        <name>Fe</name>
        <dbReference type="ChEBI" id="CHEBI:18248"/>
    </ligandPart>
</feature>
<keyword evidence="5" id="KW-0574">Periplasm</keyword>
<comment type="subcellular location">
    <subcellularLocation>
        <location evidence="1">Periplasm</location>
    </subcellularLocation>
</comment>
<dbReference type="InterPro" id="IPR050597">
    <property type="entry name" value="Cytochrome_c_Oxidase_Subunit"/>
</dbReference>
<feature type="binding site" description="axial binding residue" evidence="9">
    <location>
        <position position="141"/>
    </location>
    <ligand>
        <name>heme c</name>
        <dbReference type="ChEBI" id="CHEBI:61717"/>
        <label>2</label>
    </ligand>
    <ligandPart>
        <name>Fe</name>
        <dbReference type="ChEBI" id="CHEBI:18248"/>
    </ligandPart>
</feature>
<evidence type="ECO:0000256" key="8">
    <source>
        <dbReference type="PIRSR" id="PIRSR000005-1"/>
    </source>
</evidence>
<dbReference type="Proteomes" id="UP000241440">
    <property type="component" value="Unassembled WGS sequence"/>
</dbReference>
<feature type="domain" description="Cytochrome c" evidence="11">
    <location>
        <begin position="21"/>
        <end position="107"/>
    </location>
</feature>
<organism evidence="12 15">
    <name type="scientific">Photobacterium angustum</name>
    <dbReference type="NCBI Taxonomy" id="661"/>
    <lineage>
        <taxon>Bacteria</taxon>
        <taxon>Pseudomonadati</taxon>
        <taxon>Pseudomonadota</taxon>
        <taxon>Gammaproteobacteria</taxon>
        <taxon>Vibrionales</taxon>
        <taxon>Vibrionaceae</taxon>
        <taxon>Photobacterium</taxon>
    </lineage>
</organism>
<dbReference type="InterPro" id="IPR024167">
    <property type="entry name" value="Cytochrome_c4-like"/>
</dbReference>
<feature type="domain" description="Cytochrome c" evidence="11">
    <location>
        <begin position="116"/>
        <end position="207"/>
    </location>
</feature>
<dbReference type="EMBL" id="PYOY01000013">
    <property type="protein sequence ID" value="PSX05153.1"/>
    <property type="molecule type" value="Genomic_DNA"/>
</dbReference>
<feature type="binding site" description="axial binding residue" evidence="9">
    <location>
        <position position="184"/>
    </location>
    <ligand>
        <name>heme c</name>
        <dbReference type="ChEBI" id="CHEBI:61717"/>
        <label>2</label>
    </ligand>
    <ligandPart>
        <name>Fe</name>
        <dbReference type="ChEBI" id="CHEBI:18248"/>
    </ligandPart>
</feature>
<feature type="chain" id="PRO_5032986885" evidence="10">
    <location>
        <begin position="19"/>
        <end position="207"/>
    </location>
</feature>
<sequence>MKKLILILSLLASYSTTAEEGNIEAGKLKAATCAACHGTDGNAALMQQYPKLAGQHPKYLEKQLKEYKLAMTTGGKQGRNNPVMGGMAMALSDQDIADIAVYYASLPISDNTSPKESVEVAQQLYRFGDTERGIAACIACHGPRGNGMSLSGFPKISGQNAEYVKLQLEEFRSSARANDMNAMMRSVAAKLSDDEINALSQYVGGLH</sequence>
<evidence type="ECO:0000313" key="14">
    <source>
        <dbReference type="Proteomes" id="UP000240989"/>
    </source>
</evidence>